<keyword evidence="2" id="KW-0521">NADP</keyword>
<keyword evidence="3" id="KW-0560">Oxidoreductase</keyword>
<evidence type="ECO:0000256" key="3">
    <source>
        <dbReference type="ARBA" id="ARBA00023002"/>
    </source>
</evidence>
<dbReference type="Pfam" id="PF00106">
    <property type="entry name" value="adh_short"/>
    <property type="match status" value="1"/>
</dbReference>
<evidence type="ECO:0000256" key="1">
    <source>
        <dbReference type="ARBA" id="ARBA00006484"/>
    </source>
</evidence>
<dbReference type="PANTHER" id="PTHR43490:SF99">
    <property type="entry name" value="SHORT-CHAIN DEHYDROGENASE_REDUCTASE"/>
    <property type="match status" value="1"/>
</dbReference>
<dbReference type="Gene3D" id="3.40.50.720">
    <property type="entry name" value="NAD(P)-binding Rossmann-like Domain"/>
    <property type="match status" value="1"/>
</dbReference>
<dbReference type="Proteomes" id="UP000197153">
    <property type="component" value="Chromosome 2"/>
</dbReference>
<dbReference type="SUPFAM" id="SSF51735">
    <property type="entry name" value="NAD(P)-binding Rossmann-fold domains"/>
    <property type="match status" value="1"/>
</dbReference>
<dbReference type="InterPro" id="IPR045313">
    <property type="entry name" value="CBR1-like"/>
</dbReference>
<dbReference type="PRINTS" id="PR00080">
    <property type="entry name" value="SDRFAMILY"/>
</dbReference>
<organism evidence="5 6">
    <name type="scientific">Nitrospirillum viridazoti CBAmc</name>
    <dbReference type="NCBI Taxonomy" id="1441467"/>
    <lineage>
        <taxon>Bacteria</taxon>
        <taxon>Pseudomonadati</taxon>
        <taxon>Pseudomonadota</taxon>
        <taxon>Alphaproteobacteria</taxon>
        <taxon>Rhodospirillales</taxon>
        <taxon>Azospirillaceae</taxon>
        <taxon>Nitrospirillum</taxon>
        <taxon>Nitrospirillum viridazoti</taxon>
    </lineage>
</organism>
<dbReference type="KEGG" id="nao:Y958_16340"/>
<proteinExistence type="inferred from homology"/>
<dbReference type="PROSITE" id="PS00061">
    <property type="entry name" value="ADH_SHORT"/>
    <property type="match status" value="1"/>
</dbReference>
<sequence length="252" mass="26086">MTHPLPTDSRVALITGANKGIGLEIARGLGRHGITVLLGCRNEALGRDAAGHLTQEGLHAHALTLDVTDAASAQDAAARIAQRFGRLDILVNNAGIAAREEADAAREGKPLVDVEVMRRVYETNVFGPVAVTQAMLPLLRQAPAGRIVNVSSGLGSLTNMSDPSHPYAGLAVPAYASSKAALNGVTAQLAKVLKDTPIKVNSACPGHCATDLNRHSGPRTPAQGAVTPIRLALLPADGPTGGFFNDEGALPW</sequence>
<dbReference type="GO" id="GO:0016616">
    <property type="term" value="F:oxidoreductase activity, acting on the CH-OH group of donors, NAD or NADP as acceptor"/>
    <property type="evidence" value="ECO:0007669"/>
    <property type="project" value="InterPro"/>
</dbReference>
<gene>
    <name evidence="5" type="ORF">Y958_16340</name>
</gene>
<name>A0A248JWB5_9PROT</name>
<dbReference type="PANTHER" id="PTHR43490">
    <property type="entry name" value="(+)-NEOMENTHOL DEHYDROGENASE"/>
    <property type="match status" value="1"/>
</dbReference>
<keyword evidence="6" id="KW-1185">Reference proteome</keyword>
<dbReference type="InterPro" id="IPR020904">
    <property type="entry name" value="Sc_DH/Rdtase_CS"/>
</dbReference>
<accession>A0A248JWB5</accession>
<evidence type="ECO:0000256" key="4">
    <source>
        <dbReference type="RuleBase" id="RU000363"/>
    </source>
</evidence>
<dbReference type="RefSeq" id="WP_040846272.1">
    <property type="nucleotide sequence ID" value="NZ_CP022111.1"/>
</dbReference>
<evidence type="ECO:0000256" key="2">
    <source>
        <dbReference type="ARBA" id="ARBA00022857"/>
    </source>
</evidence>
<evidence type="ECO:0000313" key="6">
    <source>
        <dbReference type="Proteomes" id="UP000197153"/>
    </source>
</evidence>
<dbReference type="InterPro" id="IPR036291">
    <property type="entry name" value="NAD(P)-bd_dom_sf"/>
</dbReference>
<comment type="similarity">
    <text evidence="1 4">Belongs to the short-chain dehydrogenases/reductases (SDR) family.</text>
</comment>
<dbReference type="PRINTS" id="PR00081">
    <property type="entry name" value="GDHRDH"/>
</dbReference>
<dbReference type="AlphaFoldDB" id="A0A248JWB5"/>
<dbReference type="CDD" id="cd05324">
    <property type="entry name" value="carb_red_PTCR-like_SDR_c"/>
    <property type="match status" value="1"/>
</dbReference>
<dbReference type="EMBL" id="CP022111">
    <property type="protein sequence ID" value="ASG22504.1"/>
    <property type="molecule type" value="Genomic_DNA"/>
</dbReference>
<protein>
    <submittedName>
        <fullName evidence="5">SDR family oxidoreductase</fullName>
    </submittedName>
</protein>
<evidence type="ECO:0000313" key="5">
    <source>
        <dbReference type="EMBL" id="ASG22504.1"/>
    </source>
</evidence>
<reference evidence="5 6" key="1">
    <citation type="submission" date="2017-06" db="EMBL/GenBank/DDBJ databases">
        <title>Complete genome sequence of Nitrospirillum amazonense strain CBAmC, an endophytic nitrogen-fixing and plant growth-promoting bacterium, isolated from sugarcane.</title>
        <authorList>
            <person name="Schwab S."/>
            <person name="dos Santos Teixeira K.R."/>
            <person name="Simoes Araujo J.L."/>
            <person name="Soares Vidal M."/>
            <person name="Borges de Freitas H.R."/>
            <person name="Rivello Crivelaro A.L."/>
            <person name="Bueno de Camargo Nunes A."/>
            <person name="dos Santos C.M."/>
            <person name="Palmeira da Silva Rosa D."/>
            <person name="da Silva Padilha D."/>
            <person name="da Silva E."/>
            <person name="Araujo Terra L."/>
            <person name="Soares Mendes V."/>
            <person name="Farinelli L."/>
            <person name="Magalhaes Cruz L."/>
            <person name="Baldani J.I."/>
        </authorList>
    </citation>
    <scope>NUCLEOTIDE SEQUENCE [LARGE SCALE GENOMIC DNA]</scope>
    <source>
        <strain evidence="5 6">CBAmC</strain>
    </source>
</reference>
<dbReference type="InterPro" id="IPR002347">
    <property type="entry name" value="SDR_fam"/>
</dbReference>